<dbReference type="GO" id="GO:0043565">
    <property type="term" value="F:sequence-specific DNA binding"/>
    <property type="evidence" value="ECO:0007669"/>
    <property type="project" value="InterPro"/>
</dbReference>
<evidence type="ECO:0000313" key="9">
    <source>
        <dbReference type="Proteomes" id="UP000427769"/>
    </source>
</evidence>
<proteinExistence type="predicted"/>
<gene>
    <name evidence="8" type="ORF">DSCW_64630</name>
</gene>
<keyword evidence="1" id="KW-0547">Nucleotide-binding</keyword>
<evidence type="ECO:0000256" key="4">
    <source>
        <dbReference type="ARBA" id="ARBA00023125"/>
    </source>
</evidence>
<dbReference type="Pfam" id="PF25601">
    <property type="entry name" value="AAA_lid_14"/>
    <property type="match status" value="1"/>
</dbReference>
<dbReference type="Pfam" id="PF02954">
    <property type="entry name" value="HTH_8"/>
    <property type="match status" value="1"/>
</dbReference>
<dbReference type="AlphaFoldDB" id="A0A5K7ZB26"/>
<dbReference type="InterPro" id="IPR003593">
    <property type="entry name" value="AAA+_ATPase"/>
</dbReference>
<dbReference type="OrthoDB" id="9763792at2"/>
<dbReference type="FunFam" id="3.40.50.300:FF:000006">
    <property type="entry name" value="DNA-binding transcriptional regulator NtrC"/>
    <property type="match status" value="1"/>
</dbReference>
<dbReference type="InterPro" id="IPR002078">
    <property type="entry name" value="Sigma_54_int"/>
</dbReference>
<dbReference type="PROSITE" id="PS50045">
    <property type="entry name" value="SIGMA54_INTERACT_4"/>
    <property type="match status" value="1"/>
</dbReference>
<dbReference type="SUPFAM" id="SSF55781">
    <property type="entry name" value="GAF domain-like"/>
    <property type="match status" value="1"/>
</dbReference>
<dbReference type="GO" id="GO:0005524">
    <property type="term" value="F:ATP binding"/>
    <property type="evidence" value="ECO:0007669"/>
    <property type="project" value="UniProtKB-KW"/>
</dbReference>
<keyword evidence="3" id="KW-0805">Transcription regulation</keyword>
<dbReference type="Gene3D" id="1.10.10.60">
    <property type="entry name" value="Homeodomain-like"/>
    <property type="match status" value="1"/>
</dbReference>
<dbReference type="PROSITE" id="PS00688">
    <property type="entry name" value="SIGMA54_INTERACT_3"/>
    <property type="match status" value="1"/>
</dbReference>
<protein>
    <submittedName>
        <fullName evidence="8">ATPase AAA</fullName>
    </submittedName>
</protein>
<dbReference type="EMBL" id="AP021875">
    <property type="protein sequence ID" value="BBO79046.1"/>
    <property type="molecule type" value="Genomic_DNA"/>
</dbReference>
<dbReference type="InterPro" id="IPR027417">
    <property type="entry name" value="P-loop_NTPase"/>
</dbReference>
<dbReference type="SUPFAM" id="SSF52540">
    <property type="entry name" value="P-loop containing nucleoside triphosphate hydrolases"/>
    <property type="match status" value="1"/>
</dbReference>
<dbReference type="InterPro" id="IPR025943">
    <property type="entry name" value="Sigma_54_int_dom_ATP-bd_2"/>
</dbReference>
<dbReference type="Gene3D" id="3.30.450.40">
    <property type="match status" value="1"/>
</dbReference>
<dbReference type="InterPro" id="IPR009057">
    <property type="entry name" value="Homeodomain-like_sf"/>
</dbReference>
<keyword evidence="4" id="KW-0238">DNA-binding</keyword>
<organism evidence="8 9">
    <name type="scientific">Desulfosarcina widdelii</name>
    <dbReference type="NCBI Taxonomy" id="947919"/>
    <lineage>
        <taxon>Bacteria</taxon>
        <taxon>Pseudomonadati</taxon>
        <taxon>Thermodesulfobacteriota</taxon>
        <taxon>Desulfobacteria</taxon>
        <taxon>Desulfobacterales</taxon>
        <taxon>Desulfosarcinaceae</taxon>
        <taxon>Desulfosarcina</taxon>
    </lineage>
</organism>
<dbReference type="InterPro" id="IPR025662">
    <property type="entry name" value="Sigma_54_int_dom_ATP-bd_1"/>
</dbReference>
<keyword evidence="5" id="KW-0010">Activator</keyword>
<dbReference type="RefSeq" id="WP_155307615.1">
    <property type="nucleotide sequence ID" value="NZ_AP021875.1"/>
</dbReference>
<dbReference type="InterPro" id="IPR058031">
    <property type="entry name" value="AAA_lid_NorR"/>
</dbReference>
<evidence type="ECO:0000259" key="7">
    <source>
        <dbReference type="PROSITE" id="PS50045"/>
    </source>
</evidence>
<dbReference type="PROSITE" id="PS00675">
    <property type="entry name" value="SIGMA54_INTERACT_1"/>
    <property type="match status" value="1"/>
</dbReference>
<keyword evidence="6" id="KW-0804">Transcription</keyword>
<evidence type="ECO:0000256" key="3">
    <source>
        <dbReference type="ARBA" id="ARBA00023015"/>
    </source>
</evidence>
<name>A0A5K7ZB26_9BACT</name>
<dbReference type="Gene3D" id="1.10.8.60">
    <property type="match status" value="1"/>
</dbReference>
<dbReference type="CDD" id="cd00009">
    <property type="entry name" value="AAA"/>
    <property type="match status" value="1"/>
</dbReference>
<dbReference type="InterPro" id="IPR029016">
    <property type="entry name" value="GAF-like_dom_sf"/>
</dbReference>
<dbReference type="KEGG" id="dwd:DSCW_64630"/>
<dbReference type="SMART" id="SM00382">
    <property type="entry name" value="AAA"/>
    <property type="match status" value="1"/>
</dbReference>
<dbReference type="Pfam" id="PF00158">
    <property type="entry name" value="Sigma54_activat"/>
    <property type="match status" value="1"/>
</dbReference>
<reference evidence="8 9" key="1">
    <citation type="submission" date="2019-11" db="EMBL/GenBank/DDBJ databases">
        <title>Comparative genomics of hydrocarbon-degrading Desulfosarcina strains.</title>
        <authorList>
            <person name="Watanabe M."/>
            <person name="Kojima H."/>
            <person name="Fukui M."/>
        </authorList>
    </citation>
    <scope>NUCLEOTIDE SEQUENCE [LARGE SCALE GENOMIC DNA]</scope>
    <source>
        <strain evidence="8 9">PP31</strain>
    </source>
</reference>
<evidence type="ECO:0000256" key="1">
    <source>
        <dbReference type="ARBA" id="ARBA00022741"/>
    </source>
</evidence>
<evidence type="ECO:0000256" key="2">
    <source>
        <dbReference type="ARBA" id="ARBA00022840"/>
    </source>
</evidence>
<dbReference type="PROSITE" id="PS00676">
    <property type="entry name" value="SIGMA54_INTERACT_2"/>
    <property type="match status" value="1"/>
</dbReference>
<evidence type="ECO:0000256" key="6">
    <source>
        <dbReference type="ARBA" id="ARBA00023163"/>
    </source>
</evidence>
<dbReference type="GO" id="GO:0006355">
    <property type="term" value="P:regulation of DNA-templated transcription"/>
    <property type="evidence" value="ECO:0007669"/>
    <property type="project" value="InterPro"/>
</dbReference>
<dbReference type="PANTHER" id="PTHR32071:SF117">
    <property type="entry name" value="PTS-DEPENDENT DIHYDROXYACETONE KINASE OPERON REGULATORY PROTEIN-RELATED"/>
    <property type="match status" value="1"/>
</dbReference>
<sequence>MIDENEFFRNITLKICGNLEIEEGLHACIQYLFRHMPADVIYLDKYERDLGAIRYIARANLKKGERMNMLVPVSSEAMARAAADLNNILIIHGPVFIINDSEATPIARDLVRELGHPPSSIIGIMLNVGGQHVGVVLLAAEGANRFNKQHAKLFGTLKEPFFVAMSNTLKHREVLKLKDLLADDNRYLQGELRRMSGDEIIGANFGLKQVMSQVQQVAALNSPVLLLGETGTGKDVIANTIHYSSARSDGPFVSVNCGAIPDSLIDSELFGHEKGAFTGALSQKRGRFERADKGTIFLDEIGELPPAAQVRLLRVLQSREIERVGGVKTIPLDIRIIAATNRNLEEMVKNKRFREDLWFRLNVFPVSIPPLRRRTSDIPALVRHFIKRKAKELKLGEIPDLAPGAIEVLMSYEWPGNVRELENLIERSLILHRGKPIRFDDLVASPAKQIDANTGITEDEALGLDAIVKKHIERALEKANGKIHGPGGAGELLGVNPNTLRYKMKKLGIPFRKQKK</sequence>
<keyword evidence="9" id="KW-1185">Reference proteome</keyword>
<evidence type="ECO:0000256" key="5">
    <source>
        <dbReference type="ARBA" id="ARBA00023159"/>
    </source>
</evidence>
<feature type="domain" description="Sigma-54 factor interaction" evidence="7">
    <location>
        <begin position="200"/>
        <end position="430"/>
    </location>
</feature>
<dbReference type="InterPro" id="IPR025944">
    <property type="entry name" value="Sigma_54_int_dom_CS"/>
</dbReference>
<dbReference type="PANTHER" id="PTHR32071">
    <property type="entry name" value="TRANSCRIPTIONAL REGULATORY PROTEIN"/>
    <property type="match status" value="1"/>
</dbReference>
<dbReference type="Proteomes" id="UP000427769">
    <property type="component" value="Chromosome"/>
</dbReference>
<keyword evidence="2" id="KW-0067">ATP-binding</keyword>
<dbReference type="Gene3D" id="3.40.50.300">
    <property type="entry name" value="P-loop containing nucleotide triphosphate hydrolases"/>
    <property type="match status" value="1"/>
</dbReference>
<dbReference type="SUPFAM" id="SSF46689">
    <property type="entry name" value="Homeodomain-like"/>
    <property type="match status" value="1"/>
</dbReference>
<accession>A0A5K7ZB26</accession>
<evidence type="ECO:0000313" key="8">
    <source>
        <dbReference type="EMBL" id="BBO79046.1"/>
    </source>
</evidence>
<dbReference type="InterPro" id="IPR002197">
    <property type="entry name" value="HTH_Fis"/>
</dbReference>